<accession>A0A397S6Z8</accession>
<dbReference type="SUPFAM" id="SSF56349">
    <property type="entry name" value="DNA breaking-rejoining enzymes"/>
    <property type="match status" value="1"/>
</dbReference>
<comment type="caution">
    <text evidence="12">The sequence shown here is derived from an EMBL/GenBank/DDBJ whole genome shotgun (WGS) entry which is preliminary data.</text>
</comment>
<dbReference type="Pfam" id="PF02899">
    <property type="entry name" value="Phage_int_SAM_1"/>
    <property type="match status" value="1"/>
</dbReference>
<evidence type="ECO:0000256" key="2">
    <source>
        <dbReference type="ARBA" id="ARBA00022490"/>
    </source>
</evidence>
<evidence type="ECO:0000256" key="4">
    <source>
        <dbReference type="ARBA" id="ARBA00022829"/>
    </source>
</evidence>
<dbReference type="InterPro" id="IPR004107">
    <property type="entry name" value="Integrase_SAM-like_N"/>
</dbReference>
<dbReference type="CDD" id="cd00798">
    <property type="entry name" value="INT_XerDC_C"/>
    <property type="match status" value="1"/>
</dbReference>
<feature type="active site" evidence="9">
    <location>
        <position position="250"/>
    </location>
</feature>
<evidence type="ECO:0000256" key="1">
    <source>
        <dbReference type="ARBA" id="ARBA00004496"/>
    </source>
</evidence>
<feature type="active site" evidence="9">
    <location>
        <position position="173"/>
    </location>
</feature>
<keyword evidence="7 9" id="KW-0233">DNA recombination</keyword>
<comment type="subunit">
    <text evidence="9">Forms a cyclic heterotetrameric complex composed of two molecules of XerC and two molecules of XerD.</text>
</comment>
<evidence type="ECO:0000313" key="12">
    <source>
        <dbReference type="EMBL" id="RIA78511.1"/>
    </source>
</evidence>
<feature type="active site" evidence="9">
    <location>
        <position position="247"/>
    </location>
</feature>
<evidence type="ECO:0000259" key="11">
    <source>
        <dbReference type="PROSITE" id="PS51900"/>
    </source>
</evidence>
<dbReference type="HAMAP" id="MF_01808">
    <property type="entry name" value="Recomb_XerC_XerD"/>
    <property type="match status" value="1"/>
</dbReference>
<dbReference type="NCBIfam" id="NF040815">
    <property type="entry name" value="recomb_XerA_Arch"/>
    <property type="match status" value="1"/>
</dbReference>
<protein>
    <recommendedName>
        <fullName evidence="9">Tyrosine recombinase XerC</fullName>
    </recommendedName>
</protein>
<dbReference type="InterPro" id="IPR002104">
    <property type="entry name" value="Integrase_catalytic"/>
</dbReference>
<dbReference type="EMBL" id="QXEV01000001">
    <property type="protein sequence ID" value="RIA78511.1"/>
    <property type="molecule type" value="Genomic_DNA"/>
</dbReference>
<keyword evidence="4 9" id="KW-0159">Chromosome partition</keyword>
<dbReference type="PANTHER" id="PTHR30349:SF77">
    <property type="entry name" value="TYROSINE RECOMBINASE XERC"/>
    <property type="match status" value="1"/>
</dbReference>
<comment type="function">
    <text evidence="9">Site-specific tyrosine recombinase, which acts by catalyzing the cutting and rejoining of the recombining DNA molecules. The XerC-XerD complex is essential to convert dimers of the bacterial chromosome into monomers to permit their segregation at cell division. It also contributes to the segregational stability of plasmids.</text>
</comment>
<feature type="domain" description="Tyr recombinase" evidence="10">
    <location>
        <begin position="109"/>
        <end position="295"/>
    </location>
</feature>
<dbReference type="InterPro" id="IPR050090">
    <property type="entry name" value="Tyrosine_recombinase_XerCD"/>
</dbReference>
<keyword evidence="2 9" id="KW-0963">Cytoplasm</keyword>
<dbReference type="GO" id="GO:0009037">
    <property type="term" value="F:tyrosine-based site-specific recombinase activity"/>
    <property type="evidence" value="ECO:0007669"/>
    <property type="project" value="UniProtKB-UniRule"/>
</dbReference>
<dbReference type="PANTHER" id="PTHR30349">
    <property type="entry name" value="PHAGE INTEGRASE-RELATED"/>
    <property type="match status" value="1"/>
</dbReference>
<dbReference type="Gene3D" id="1.10.150.130">
    <property type="match status" value="1"/>
</dbReference>
<dbReference type="InterPro" id="IPR044068">
    <property type="entry name" value="CB"/>
</dbReference>
<dbReference type="InParanoid" id="A0A397S6Z8"/>
<keyword evidence="13" id="KW-1185">Reference proteome</keyword>
<reference evidence="12 13" key="1">
    <citation type="submission" date="2018-08" db="EMBL/GenBank/DDBJ databases">
        <title>Genomic Encyclopedia of Archaeal and Bacterial Type Strains, Phase II (KMG-II): from individual species to whole genera.</title>
        <authorList>
            <person name="Goeker M."/>
        </authorList>
    </citation>
    <scope>NUCLEOTIDE SEQUENCE [LARGE SCALE GENOMIC DNA]</scope>
    <source>
        <strain evidence="12 13">ATCC 27112</strain>
    </source>
</reference>
<dbReference type="Pfam" id="PF00589">
    <property type="entry name" value="Phage_integrase"/>
    <property type="match status" value="1"/>
</dbReference>
<keyword evidence="5 9" id="KW-0229">DNA integration</keyword>
<dbReference type="InterPro" id="IPR011010">
    <property type="entry name" value="DNA_brk_join_enz"/>
</dbReference>
<dbReference type="GO" id="GO:0006313">
    <property type="term" value="P:DNA transposition"/>
    <property type="evidence" value="ECO:0007669"/>
    <property type="project" value="UniProtKB-UniRule"/>
</dbReference>
<dbReference type="Proteomes" id="UP000266506">
    <property type="component" value="Unassembled WGS sequence"/>
</dbReference>
<dbReference type="InterPro" id="IPR023009">
    <property type="entry name" value="Tyrosine_recombinase_XerC/XerD"/>
</dbReference>
<sequence>MTDEEAITEFLNYISKVKSYSDNTLEGYQTDILEFLNFLHSERMAPSLLRIRASIPRNYVSYLSNQGLKTSTIHRKLSSLNSFYNYFYKQEQIKENFFKGVEAPKMEKRLPKMITDDEIIMLFEVCDMETKLGYRNYCILGCLYGCGLRVSELCNMQIKDIDYSARTIRIRGKGSKDRDVVMYEGLDEALKHYISTFRVELLYNSKDLENRYVFLNKNGTQLSRVGVRKILEKLVSDAGEHFHISPHMLRHSFATALLKNGADLRSVQELLGHESLSTTAIYAHVDYKTMQKEYQLSHPRAKRVDVEGKKNWYVGFFLYFNFIFDIMLMFEKKKRSNDYEDKVHRYWCYGIFYARISFLLKSGN</sequence>
<evidence type="ECO:0000256" key="7">
    <source>
        <dbReference type="ARBA" id="ARBA00023172"/>
    </source>
</evidence>
<dbReference type="FunCoup" id="A0A397S6Z8">
    <property type="interactions" value="22"/>
</dbReference>
<evidence type="ECO:0000256" key="8">
    <source>
        <dbReference type="ARBA" id="ARBA00023306"/>
    </source>
</evidence>
<dbReference type="GO" id="GO:0007059">
    <property type="term" value="P:chromosome segregation"/>
    <property type="evidence" value="ECO:0007669"/>
    <property type="project" value="UniProtKB-UniRule"/>
</dbReference>
<evidence type="ECO:0000256" key="9">
    <source>
        <dbReference type="HAMAP-Rule" id="MF_01808"/>
    </source>
</evidence>
<dbReference type="InterPro" id="IPR013762">
    <property type="entry name" value="Integrase-like_cat_sf"/>
</dbReference>
<dbReference type="GO" id="GO:0005737">
    <property type="term" value="C:cytoplasm"/>
    <property type="evidence" value="ECO:0007669"/>
    <property type="project" value="UniProtKB-SubCell"/>
</dbReference>
<organism evidence="12 13">
    <name type="scientific">Anaeroplasma bactoclasticum</name>
    <dbReference type="NCBI Taxonomy" id="2088"/>
    <lineage>
        <taxon>Bacteria</taxon>
        <taxon>Bacillati</taxon>
        <taxon>Mycoplasmatota</taxon>
        <taxon>Mollicutes</taxon>
        <taxon>Anaeroplasmatales</taxon>
        <taxon>Anaeroplasmataceae</taxon>
        <taxon>Anaeroplasma</taxon>
    </lineage>
</organism>
<dbReference type="InterPro" id="IPR010998">
    <property type="entry name" value="Integrase_recombinase_N"/>
</dbReference>
<evidence type="ECO:0000256" key="5">
    <source>
        <dbReference type="ARBA" id="ARBA00022908"/>
    </source>
</evidence>
<dbReference type="AlphaFoldDB" id="A0A397S6Z8"/>
<feature type="active site" description="O-(3'-phospho-DNA)-tyrosine intermediate" evidence="9">
    <location>
        <position position="282"/>
    </location>
</feature>
<feature type="active site" evidence="9">
    <location>
        <position position="149"/>
    </location>
</feature>
<evidence type="ECO:0000256" key="6">
    <source>
        <dbReference type="ARBA" id="ARBA00023125"/>
    </source>
</evidence>
<proteinExistence type="inferred from homology"/>
<evidence type="ECO:0000313" key="13">
    <source>
        <dbReference type="Proteomes" id="UP000266506"/>
    </source>
</evidence>
<feature type="domain" description="Core-binding (CB)" evidence="11">
    <location>
        <begin position="1"/>
        <end position="88"/>
    </location>
</feature>
<evidence type="ECO:0000256" key="3">
    <source>
        <dbReference type="ARBA" id="ARBA00022618"/>
    </source>
</evidence>
<name>A0A397S6Z8_9MOLU</name>
<evidence type="ECO:0000259" key="10">
    <source>
        <dbReference type="PROSITE" id="PS51898"/>
    </source>
</evidence>
<dbReference type="OrthoDB" id="9801717at2"/>
<dbReference type="GO" id="GO:0003677">
    <property type="term" value="F:DNA binding"/>
    <property type="evidence" value="ECO:0007669"/>
    <property type="project" value="UniProtKB-UniRule"/>
</dbReference>
<feature type="active site" evidence="9">
    <location>
        <position position="273"/>
    </location>
</feature>
<keyword evidence="3 9" id="KW-0132">Cell division</keyword>
<dbReference type="PROSITE" id="PS51900">
    <property type="entry name" value="CB"/>
    <property type="match status" value="1"/>
</dbReference>
<dbReference type="Gene3D" id="1.10.443.10">
    <property type="entry name" value="Intergrase catalytic core"/>
    <property type="match status" value="1"/>
</dbReference>
<comment type="similarity">
    <text evidence="9">Belongs to the 'phage' integrase family. XerC subfamily.</text>
</comment>
<keyword evidence="8 9" id="KW-0131">Cell cycle</keyword>
<comment type="subcellular location">
    <subcellularLocation>
        <location evidence="1 9">Cytoplasm</location>
    </subcellularLocation>
</comment>
<dbReference type="GO" id="GO:0051301">
    <property type="term" value="P:cell division"/>
    <property type="evidence" value="ECO:0007669"/>
    <property type="project" value="UniProtKB-KW"/>
</dbReference>
<dbReference type="PROSITE" id="PS51898">
    <property type="entry name" value="TYR_RECOMBINASE"/>
    <property type="match status" value="1"/>
</dbReference>
<keyword evidence="6 9" id="KW-0238">DNA-binding</keyword>
<gene>
    <name evidence="9" type="primary">xerC</name>
    <name evidence="12" type="ORF">EI71_00072</name>
</gene>